<evidence type="ECO:0000313" key="6">
    <source>
        <dbReference type="EMBL" id="AES64823.1"/>
    </source>
</evidence>
<dbReference type="PROSITE" id="PS50071">
    <property type="entry name" value="HOMEOBOX_2"/>
    <property type="match status" value="1"/>
</dbReference>
<reference evidence="7" key="3">
    <citation type="submission" date="2015-04" db="UniProtKB">
        <authorList>
            <consortium name="EnsemblPlants"/>
        </authorList>
    </citation>
    <scope>IDENTIFICATION</scope>
    <source>
        <strain evidence="7">cv. Jemalong A17</strain>
    </source>
</reference>
<protein>
    <submittedName>
        <fullName evidence="6">Homeobox KN domain protein</fullName>
    </submittedName>
</protein>
<organism evidence="6 8">
    <name type="scientific">Medicago truncatula</name>
    <name type="common">Barrel medic</name>
    <name type="synonym">Medicago tribuloides</name>
    <dbReference type="NCBI Taxonomy" id="3880"/>
    <lineage>
        <taxon>Eukaryota</taxon>
        <taxon>Viridiplantae</taxon>
        <taxon>Streptophyta</taxon>
        <taxon>Embryophyta</taxon>
        <taxon>Tracheophyta</taxon>
        <taxon>Spermatophyta</taxon>
        <taxon>Magnoliopsida</taxon>
        <taxon>eudicotyledons</taxon>
        <taxon>Gunneridae</taxon>
        <taxon>Pentapetalae</taxon>
        <taxon>rosids</taxon>
        <taxon>fabids</taxon>
        <taxon>Fabales</taxon>
        <taxon>Fabaceae</taxon>
        <taxon>Papilionoideae</taxon>
        <taxon>50 kb inversion clade</taxon>
        <taxon>NPAAA clade</taxon>
        <taxon>Hologalegina</taxon>
        <taxon>IRL clade</taxon>
        <taxon>Trifolieae</taxon>
        <taxon>Medicago</taxon>
    </lineage>
</organism>
<feature type="domain" description="Homeobox" evidence="5">
    <location>
        <begin position="26"/>
        <end position="76"/>
    </location>
</feature>
<keyword evidence="8" id="KW-1185">Reference proteome</keyword>
<name>G7IMI7_MEDTR</name>
<evidence type="ECO:0000259" key="5">
    <source>
        <dbReference type="PROSITE" id="PS50071"/>
    </source>
</evidence>
<evidence type="ECO:0000256" key="4">
    <source>
        <dbReference type="SAM" id="MobiDB-lite"/>
    </source>
</evidence>
<dbReference type="CDD" id="cd00086">
    <property type="entry name" value="homeodomain"/>
    <property type="match status" value="1"/>
</dbReference>
<dbReference type="GO" id="GO:0005634">
    <property type="term" value="C:nucleus"/>
    <property type="evidence" value="ECO:0007669"/>
    <property type="project" value="UniProtKB-SubCell"/>
</dbReference>
<proteinExistence type="predicted"/>
<feature type="DNA-binding region" description="Homeobox" evidence="2">
    <location>
        <begin position="28"/>
        <end position="77"/>
    </location>
</feature>
<dbReference type="Gene3D" id="1.10.10.60">
    <property type="entry name" value="Homeodomain-like"/>
    <property type="match status" value="1"/>
</dbReference>
<dbReference type="PANTHER" id="PTHR45654">
    <property type="entry name" value="HOMEOBOX-LEUCINE ZIPPER PROTEIN MERISTEM L1"/>
    <property type="match status" value="1"/>
</dbReference>
<dbReference type="HOGENOM" id="CLU_1654756_0_0_1"/>
<reference evidence="6 8" key="2">
    <citation type="journal article" date="2014" name="BMC Genomics">
        <title>An improved genome release (version Mt4.0) for the model legume Medicago truncatula.</title>
        <authorList>
            <person name="Tang H."/>
            <person name="Krishnakumar V."/>
            <person name="Bidwell S."/>
            <person name="Rosen B."/>
            <person name="Chan A."/>
            <person name="Zhou S."/>
            <person name="Gentzbittel L."/>
            <person name="Childs K.L."/>
            <person name="Yandell M."/>
            <person name="Gundlach H."/>
            <person name="Mayer K.F."/>
            <person name="Schwartz D.C."/>
            <person name="Town C.D."/>
        </authorList>
    </citation>
    <scope>GENOME REANNOTATION</scope>
    <source>
        <strain evidence="7 8">cv. Jemalong A17</strain>
    </source>
</reference>
<dbReference type="InterPro" id="IPR009057">
    <property type="entry name" value="Homeodomain-like_sf"/>
</dbReference>
<dbReference type="InterPro" id="IPR042160">
    <property type="entry name" value="HD-Zip_IV"/>
</dbReference>
<evidence type="ECO:0000313" key="8">
    <source>
        <dbReference type="Proteomes" id="UP000002051"/>
    </source>
</evidence>
<dbReference type="STRING" id="3880.G7IMI7"/>
<evidence type="ECO:0000256" key="2">
    <source>
        <dbReference type="PROSITE-ProRule" id="PRU00108"/>
    </source>
</evidence>
<sequence length="157" mass="18343">MDLTLRLAPPENKSSNGEQGAFPRHSPAQRLRLEEIFLTVKYPTHEQKNEIAKELDLEPKQVNWWFTYKRAQVKNATQKEVNAALRAEKEILLEMMERQKNVFCQACRDSRLKQLRLENELLKEKLSKLDPSYMGNEELSLELKLGLPQRSTDGTYL</sequence>
<dbReference type="InterPro" id="IPR001356">
    <property type="entry name" value="HD"/>
</dbReference>
<dbReference type="SMART" id="SM00389">
    <property type="entry name" value="HOX"/>
    <property type="match status" value="1"/>
</dbReference>
<keyword evidence="2 3" id="KW-0238">DNA-binding</keyword>
<keyword evidence="2 3" id="KW-0371">Homeobox</keyword>
<comment type="subcellular location">
    <subcellularLocation>
        <location evidence="1 2 3">Nucleus</location>
    </subcellularLocation>
</comment>
<feature type="region of interest" description="Disordered" evidence="4">
    <location>
        <begin position="1"/>
        <end position="25"/>
    </location>
</feature>
<dbReference type="Proteomes" id="UP000002051">
    <property type="component" value="Chromosome 2"/>
</dbReference>
<keyword evidence="2 3" id="KW-0539">Nucleus</keyword>
<evidence type="ECO:0000256" key="3">
    <source>
        <dbReference type="RuleBase" id="RU000682"/>
    </source>
</evidence>
<dbReference type="SUPFAM" id="SSF46689">
    <property type="entry name" value="Homeodomain-like"/>
    <property type="match status" value="1"/>
</dbReference>
<dbReference type="PaxDb" id="3880-AES64823"/>
<evidence type="ECO:0000313" key="7">
    <source>
        <dbReference type="EnsemblPlants" id="AES64823"/>
    </source>
</evidence>
<dbReference type="PANTHER" id="PTHR45654:SF9">
    <property type="entry name" value="HOMEOBOX-LEUCINE ZIPPER PROTEIN HDG10-RELATED"/>
    <property type="match status" value="1"/>
</dbReference>
<dbReference type="EnsemblPlants" id="AES64823">
    <property type="protein sequence ID" value="AES64823"/>
    <property type="gene ID" value="MTR_2g030720"/>
</dbReference>
<reference evidence="6 8" key="1">
    <citation type="journal article" date="2011" name="Nature">
        <title>The Medicago genome provides insight into the evolution of rhizobial symbioses.</title>
        <authorList>
            <person name="Young N.D."/>
            <person name="Debelle F."/>
            <person name="Oldroyd G.E."/>
            <person name="Geurts R."/>
            <person name="Cannon S.B."/>
            <person name="Udvardi M.K."/>
            <person name="Benedito V.A."/>
            <person name="Mayer K.F."/>
            <person name="Gouzy J."/>
            <person name="Schoof H."/>
            <person name="Van de Peer Y."/>
            <person name="Proost S."/>
            <person name="Cook D.R."/>
            <person name="Meyers B.C."/>
            <person name="Spannagl M."/>
            <person name="Cheung F."/>
            <person name="De Mita S."/>
            <person name="Krishnakumar V."/>
            <person name="Gundlach H."/>
            <person name="Zhou S."/>
            <person name="Mudge J."/>
            <person name="Bharti A.K."/>
            <person name="Murray J.D."/>
            <person name="Naoumkina M.A."/>
            <person name="Rosen B."/>
            <person name="Silverstein K.A."/>
            <person name="Tang H."/>
            <person name="Rombauts S."/>
            <person name="Zhao P.X."/>
            <person name="Zhou P."/>
            <person name="Barbe V."/>
            <person name="Bardou P."/>
            <person name="Bechner M."/>
            <person name="Bellec A."/>
            <person name="Berger A."/>
            <person name="Berges H."/>
            <person name="Bidwell S."/>
            <person name="Bisseling T."/>
            <person name="Choisne N."/>
            <person name="Couloux A."/>
            <person name="Denny R."/>
            <person name="Deshpande S."/>
            <person name="Dai X."/>
            <person name="Doyle J.J."/>
            <person name="Dudez A.M."/>
            <person name="Farmer A.D."/>
            <person name="Fouteau S."/>
            <person name="Franken C."/>
            <person name="Gibelin C."/>
            <person name="Gish J."/>
            <person name="Goldstein S."/>
            <person name="Gonzalez A.J."/>
            <person name="Green P.J."/>
            <person name="Hallab A."/>
            <person name="Hartog M."/>
            <person name="Hua A."/>
            <person name="Humphray S.J."/>
            <person name="Jeong D.H."/>
            <person name="Jing Y."/>
            <person name="Jocker A."/>
            <person name="Kenton S.M."/>
            <person name="Kim D.J."/>
            <person name="Klee K."/>
            <person name="Lai H."/>
            <person name="Lang C."/>
            <person name="Lin S."/>
            <person name="Macmil S.L."/>
            <person name="Magdelenat G."/>
            <person name="Matthews L."/>
            <person name="McCorrison J."/>
            <person name="Monaghan E.L."/>
            <person name="Mun J.H."/>
            <person name="Najar F.Z."/>
            <person name="Nicholson C."/>
            <person name="Noirot C."/>
            <person name="O'Bleness M."/>
            <person name="Paule C.R."/>
            <person name="Poulain J."/>
            <person name="Prion F."/>
            <person name="Qin B."/>
            <person name="Qu C."/>
            <person name="Retzel E.F."/>
            <person name="Riddle C."/>
            <person name="Sallet E."/>
            <person name="Samain S."/>
            <person name="Samson N."/>
            <person name="Sanders I."/>
            <person name="Saurat O."/>
            <person name="Scarpelli C."/>
            <person name="Schiex T."/>
            <person name="Segurens B."/>
            <person name="Severin A.J."/>
            <person name="Sherrier D.J."/>
            <person name="Shi R."/>
            <person name="Sims S."/>
            <person name="Singer S.R."/>
            <person name="Sinharoy S."/>
            <person name="Sterck L."/>
            <person name="Viollet A."/>
            <person name="Wang B.B."/>
            <person name="Wang K."/>
            <person name="Wang M."/>
            <person name="Wang X."/>
            <person name="Warfsmann J."/>
            <person name="Weissenbach J."/>
            <person name="White D.D."/>
            <person name="White J.D."/>
            <person name="Wiley G.B."/>
            <person name="Wincker P."/>
            <person name="Xing Y."/>
            <person name="Yang L."/>
            <person name="Yao Z."/>
            <person name="Ying F."/>
            <person name="Zhai J."/>
            <person name="Zhou L."/>
            <person name="Zuber A."/>
            <person name="Denarie J."/>
            <person name="Dixon R.A."/>
            <person name="May G.D."/>
            <person name="Schwartz D.C."/>
            <person name="Rogers J."/>
            <person name="Quetier F."/>
            <person name="Town C.D."/>
            <person name="Roe B.A."/>
        </authorList>
    </citation>
    <scope>NUCLEOTIDE SEQUENCE [LARGE SCALE GENOMIC DNA]</scope>
    <source>
        <strain evidence="6">A17</strain>
        <strain evidence="7 8">cv. Jemalong A17</strain>
    </source>
</reference>
<accession>G7IMI7</accession>
<dbReference type="Pfam" id="PF00046">
    <property type="entry name" value="Homeodomain"/>
    <property type="match status" value="1"/>
</dbReference>
<dbReference type="GO" id="GO:0003677">
    <property type="term" value="F:DNA binding"/>
    <property type="evidence" value="ECO:0007669"/>
    <property type="project" value="UniProtKB-UniRule"/>
</dbReference>
<dbReference type="EMBL" id="CM001218">
    <property type="protein sequence ID" value="AES64823.1"/>
    <property type="molecule type" value="Genomic_DNA"/>
</dbReference>
<gene>
    <name evidence="6" type="ordered locus">MTR_2g030720</name>
</gene>
<dbReference type="AlphaFoldDB" id="G7IMI7"/>
<evidence type="ECO:0000256" key="1">
    <source>
        <dbReference type="ARBA" id="ARBA00004123"/>
    </source>
</evidence>